<keyword evidence="3" id="KW-1185">Reference proteome</keyword>
<protein>
    <recommendedName>
        <fullName evidence="4">Serine-rich protein-related</fullName>
    </recommendedName>
</protein>
<reference evidence="2 3" key="1">
    <citation type="journal article" date="2020" name="Nat. Commun.">
        <title>Genome of Tripterygium wilfordii and identification of cytochrome P450 involved in triptolide biosynthesis.</title>
        <authorList>
            <person name="Tu L."/>
            <person name="Su P."/>
            <person name="Zhang Z."/>
            <person name="Gao L."/>
            <person name="Wang J."/>
            <person name="Hu T."/>
            <person name="Zhou J."/>
            <person name="Zhang Y."/>
            <person name="Zhao Y."/>
            <person name="Liu Y."/>
            <person name="Song Y."/>
            <person name="Tong Y."/>
            <person name="Lu Y."/>
            <person name="Yang J."/>
            <person name="Xu C."/>
            <person name="Jia M."/>
            <person name="Peters R.J."/>
            <person name="Huang L."/>
            <person name="Gao W."/>
        </authorList>
    </citation>
    <scope>NUCLEOTIDE SEQUENCE [LARGE SCALE GENOMIC DNA]</scope>
    <source>
        <strain evidence="3">cv. XIE 37</strain>
        <tissue evidence="2">Leaf</tissue>
    </source>
</reference>
<name>A0A7J7DVK5_TRIWF</name>
<proteinExistence type="predicted"/>
<feature type="region of interest" description="Disordered" evidence="1">
    <location>
        <begin position="62"/>
        <end position="85"/>
    </location>
</feature>
<feature type="region of interest" description="Disordered" evidence="1">
    <location>
        <begin position="1"/>
        <end position="34"/>
    </location>
</feature>
<feature type="compositionally biased region" description="Polar residues" evidence="1">
    <location>
        <begin position="62"/>
        <end position="74"/>
    </location>
</feature>
<evidence type="ECO:0000313" key="2">
    <source>
        <dbReference type="EMBL" id="KAF5750347.1"/>
    </source>
</evidence>
<gene>
    <name evidence="2" type="ORF">HS088_TW03G00683</name>
</gene>
<dbReference type="InParanoid" id="A0A7J7DVK5"/>
<dbReference type="PANTHER" id="PTHR33132:SF144">
    <property type="entry name" value="SERINE-RICH PROTEIN-LIKE PROTEIN"/>
    <property type="match status" value="1"/>
</dbReference>
<dbReference type="PANTHER" id="PTHR33132">
    <property type="entry name" value="OSJNBB0118P14.9 PROTEIN"/>
    <property type="match status" value="1"/>
</dbReference>
<evidence type="ECO:0000256" key="1">
    <source>
        <dbReference type="SAM" id="MobiDB-lite"/>
    </source>
</evidence>
<organism evidence="2 3">
    <name type="scientific">Tripterygium wilfordii</name>
    <name type="common">Thunder God vine</name>
    <dbReference type="NCBI Taxonomy" id="458696"/>
    <lineage>
        <taxon>Eukaryota</taxon>
        <taxon>Viridiplantae</taxon>
        <taxon>Streptophyta</taxon>
        <taxon>Embryophyta</taxon>
        <taxon>Tracheophyta</taxon>
        <taxon>Spermatophyta</taxon>
        <taxon>Magnoliopsida</taxon>
        <taxon>eudicotyledons</taxon>
        <taxon>Gunneridae</taxon>
        <taxon>Pentapetalae</taxon>
        <taxon>rosids</taxon>
        <taxon>fabids</taxon>
        <taxon>Celastrales</taxon>
        <taxon>Celastraceae</taxon>
        <taxon>Tripterygium</taxon>
    </lineage>
</organism>
<dbReference type="Proteomes" id="UP000593562">
    <property type="component" value="Unassembled WGS sequence"/>
</dbReference>
<accession>A0A7J7DVK5</accession>
<dbReference type="EMBL" id="JAAARO010000003">
    <property type="protein sequence ID" value="KAF5750347.1"/>
    <property type="molecule type" value="Genomic_DNA"/>
</dbReference>
<sequence>MSEEKTKRDGDFSSKENPLKHSIMRKSWSTDSLSSTAFGRTCVCSPTKHEGSFRCRLHHRTSLNNHQNYESQIHGNPKPEAEESK</sequence>
<evidence type="ECO:0008006" key="4">
    <source>
        <dbReference type="Google" id="ProtNLM"/>
    </source>
</evidence>
<evidence type="ECO:0000313" key="3">
    <source>
        <dbReference type="Proteomes" id="UP000593562"/>
    </source>
</evidence>
<dbReference type="AlphaFoldDB" id="A0A7J7DVK5"/>
<feature type="compositionally biased region" description="Basic and acidic residues" evidence="1">
    <location>
        <begin position="1"/>
        <end position="19"/>
    </location>
</feature>
<comment type="caution">
    <text evidence="2">The sequence shown here is derived from an EMBL/GenBank/DDBJ whole genome shotgun (WGS) entry which is preliminary data.</text>
</comment>